<evidence type="ECO:0000256" key="2">
    <source>
        <dbReference type="ARBA" id="ARBA00007092"/>
    </source>
</evidence>
<dbReference type="SUPFAM" id="SSF56219">
    <property type="entry name" value="DNase I-like"/>
    <property type="match status" value="1"/>
</dbReference>
<evidence type="ECO:0000256" key="5">
    <source>
        <dbReference type="ARBA" id="ARBA00022763"/>
    </source>
</evidence>
<proteinExistence type="inferred from homology"/>
<evidence type="ECO:0000256" key="1">
    <source>
        <dbReference type="ARBA" id="ARBA00000493"/>
    </source>
</evidence>
<dbReference type="GO" id="GO:0008311">
    <property type="term" value="F:double-stranded DNA 3'-5' DNA exonuclease activity"/>
    <property type="evidence" value="ECO:0007669"/>
    <property type="project" value="UniProtKB-EC"/>
</dbReference>
<evidence type="ECO:0000256" key="7">
    <source>
        <dbReference type="ARBA" id="ARBA00022842"/>
    </source>
</evidence>
<keyword evidence="6" id="KW-0378">Hydrolase</keyword>
<feature type="active site" description="Proton acceptor" evidence="9">
    <location>
        <position position="236"/>
    </location>
</feature>
<feature type="binding site" evidence="10">
    <location>
        <position position="150"/>
    </location>
    <ligand>
        <name>Mg(2+)</name>
        <dbReference type="ChEBI" id="CHEBI:18420"/>
        <label>1</label>
    </ligand>
</feature>
<feature type="binding site" evidence="10">
    <location>
        <position position="17"/>
    </location>
    <ligand>
        <name>Mg(2+)</name>
        <dbReference type="ChEBI" id="CHEBI:18420"/>
        <label>1</label>
    </ligand>
</feature>
<evidence type="ECO:0000256" key="8">
    <source>
        <dbReference type="ARBA" id="ARBA00023204"/>
    </source>
</evidence>
<reference evidence="13" key="2">
    <citation type="submission" date="2025-08" db="UniProtKB">
        <authorList>
            <consortium name="Ensembl"/>
        </authorList>
    </citation>
    <scope>IDENTIFICATION</scope>
</reference>
<keyword evidence="4 10" id="KW-0479">Metal-binding</keyword>
<comment type="cofactor">
    <cofactor evidence="10">
        <name>Mg(2+)</name>
        <dbReference type="ChEBI" id="CHEBI:18420"/>
    </cofactor>
    <cofactor evidence="10">
        <name>Mn(2+)</name>
        <dbReference type="ChEBI" id="CHEBI:29035"/>
    </cofactor>
    <text evidence="10">Probably binds two magnesium or manganese ions per subunit.</text>
</comment>
<dbReference type="Pfam" id="PF03372">
    <property type="entry name" value="Exo_endo_phos"/>
    <property type="match status" value="1"/>
</dbReference>
<dbReference type="Gene3D" id="3.60.10.10">
    <property type="entry name" value="Endonuclease/exonuclease/phosphatase"/>
    <property type="match status" value="1"/>
</dbReference>
<dbReference type="InterPro" id="IPR005135">
    <property type="entry name" value="Endo/exonuclease/phosphatase"/>
</dbReference>
<sequence length="409" mass="47040">MSVINNAGAGVTIASWNVRGLGHPIKRGRVFSHLKSLKADIIFLQETHIAKTQQSRLRVNWVSQVYQATFTSKARGVAILFRKNIPFHLEAIVSDPQGRYVIVSGHINSFPLTLVNVYGPNFDAPDFFCKLFDAVPEDNFTNIVMGGDFNCFLDPYMDRLSQRPPPVLLSVNVLKNLLNSRNLVDIWRLQHPTQKEFSFYSHVHKSYTRIDYFLVNSELISNVEDTKCHNILISDHCPITLQLKCNIAKEKYSWRFNPLLLKDPLFNKYIMSKLNEFLEINDNGEVSDCTLWESLKVVMRGYVISYEAHKKKTNSDRLLEIQRELTLIEHAHRSSLAQSDYNKILKLKDEYNSILSKYSNLFFDKLVIPQLPEFCKIELDAFPSGKSPGPDGFGSEFYKAFSKQLLPYM</sequence>
<dbReference type="GO" id="GO:0008081">
    <property type="term" value="F:phosphoric diester hydrolase activity"/>
    <property type="evidence" value="ECO:0007669"/>
    <property type="project" value="TreeGrafter"/>
</dbReference>
<keyword evidence="5" id="KW-0227">DNA damage</keyword>
<feature type="active site" description="Proton donor/acceptor" evidence="9">
    <location>
        <position position="148"/>
    </location>
</feature>
<feature type="domain" description="Endonuclease/exonuclease/phosphatase" evidence="12">
    <location>
        <begin position="14"/>
        <end position="236"/>
    </location>
</feature>
<dbReference type="Ensembl" id="ENSPNAT00000043633.1">
    <property type="protein sequence ID" value="ENSPNAP00000060983.1"/>
    <property type="gene ID" value="ENSPNAG00000031441.1"/>
</dbReference>
<evidence type="ECO:0000259" key="12">
    <source>
        <dbReference type="Pfam" id="PF03372"/>
    </source>
</evidence>
<dbReference type="CDD" id="cd09076">
    <property type="entry name" value="L1-EN"/>
    <property type="match status" value="1"/>
</dbReference>
<dbReference type="PANTHER" id="PTHR22748:SF26">
    <property type="entry name" value="ENDONUCLEASE_EXONUCLEASE_PHOSPHATASE DOMAIN-CONTAINING PROTEIN"/>
    <property type="match status" value="1"/>
</dbReference>
<feature type="site" description="Interaction with DNA substrate" evidence="11">
    <location>
        <position position="236"/>
    </location>
</feature>
<feature type="binding site" evidence="10">
    <location>
        <position position="46"/>
    </location>
    <ligand>
        <name>Mg(2+)</name>
        <dbReference type="ChEBI" id="CHEBI:18420"/>
        <label>1</label>
    </ligand>
</feature>
<feature type="active site" evidence="9">
    <location>
        <position position="118"/>
    </location>
</feature>
<evidence type="ECO:0000256" key="9">
    <source>
        <dbReference type="PIRSR" id="PIRSR604808-1"/>
    </source>
</evidence>
<dbReference type="GO" id="GO:0005634">
    <property type="term" value="C:nucleus"/>
    <property type="evidence" value="ECO:0007669"/>
    <property type="project" value="TreeGrafter"/>
</dbReference>
<name>A0AAR2K9J9_PYGNA</name>
<reference evidence="13 14" key="1">
    <citation type="submission" date="2020-10" db="EMBL/GenBank/DDBJ databases">
        <title>Pygocentrus nattereri (red-bellied piranha) genome, fPygNat1, primary haplotype.</title>
        <authorList>
            <person name="Myers G."/>
            <person name="Meyer A."/>
            <person name="Karagic N."/>
            <person name="Pippel M."/>
            <person name="Winkler S."/>
            <person name="Tracey A."/>
            <person name="Wood J."/>
            <person name="Formenti G."/>
            <person name="Howe K."/>
            <person name="Fedrigo O."/>
            <person name="Jarvis E.D."/>
        </authorList>
    </citation>
    <scope>NUCLEOTIDE SEQUENCE [LARGE SCALE GENOMIC DNA]</scope>
</reference>
<evidence type="ECO:0000313" key="13">
    <source>
        <dbReference type="Ensembl" id="ENSPNAP00000060983.1"/>
    </source>
</evidence>
<evidence type="ECO:0000313" key="14">
    <source>
        <dbReference type="Proteomes" id="UP001501920"/>
    </source>
</evidence>
<keyword evidence="7 10" id="KW-0460">Magnesium</keyword>
<dbReference type="PANTHER" id="PTHR22748">
    <property type="entry name" value="AP ENDONUCLEASE"/>
    <property type="match status" value="1"/>
</dbReference>
<evidence type="ECO:0000256" key="10">
    <source>
        <dbReference type="PIRSR" id="PIRSR604808-2"/>
    </source>
</evidence>
<evidence type="ECO:0000256" key="11">
    <source>
        <dbReference type="PIRSR" id="PIRSR604808-3"/>
    </source>
</evidence>
<keyword evidence="8" id="KW-0234">DNA repair</keyword>
<dbReference type="GO" id="GO:0006284">
    <property type="term" value="P:base-excision repair"/>
    <property type="evidence" value="ECO:0007669"/>
    <property type="project" value="TreeGrafter"/>
</dbReference>
<comment type="catalytic activity">
    <reaction evidence="1">
        <text>Exonucleolytic cleavage in the 3'- to 5'-direction to yield nucleoside 5'-phosphates.</text>
        <dbReference type="EC" id="3.1.11.2"/>
    </reaction>
</comment>
<dbReference type="GO" id="GO:0046872">
    <property type="term" value="F:metal ion binding"/>
    <property type="evidence" value="ECO:0007669"/>
    <property type="project" value="UniProtKB-KW"/>
</dbReference>
<dbReference type="AlphaFoldDB" id="A0AAR2K9J9"/>
<feature type="binding site" evidence="10">
    <location>
        <position position="235"/>
    </location>
    <ligand>
        <name>Mg(2+)</name>
        <dbReference type="ChEBI" id="CHEBI:18420"/>
        <label>1</label>
    </ligand>
</feature>
<feature type="binding site" evidence="10">
    <location>
        <position position="236"/>
    </location>
    <ligand>
        <name>Mg(2+)</name>
        <dbReference type="ChEBI" id="CHEBI:18420"/>
        <label>1</label>
    </ligand>
</feature>
<keyword evidence="10" id="KW-0464">Manganese</keyword>
<dbReference type="GO" id="GO:0003906">
    <property type="term" value="F:DNA-(apurinic or apyrimidinic site) endonuclease activity"/>
    <property type="evidence" value="ECO:0007669"/>
    <property type="project" value="TreeGrafter"/>
</dbReference>
<feature type="binding site" evidence="10">
    <location>
        <position position="148"/>
    </location>
    <ligand>
        <name>Mg(2+)</name>
        <dbReference type="ChEBI" id="CHEBI:18420"/>
        <label>1</label>
    </ligand>
</feature>
<evidence type="ECO:0000256" key="6">
    <source>
        <dbReference type="ARBA" id="ARBA00022801"/>
    </source>
</evidence>
<dbReference type="Proteomes" id="UP001501920">
    <property type="component" value="Chromosome 8"/>
</dbReference>
<dbReference type="InterPro" id="IPR004808">
    <property type="entry name" value="AP_endonuc_1"/>
</dbReference>
<reference evidence="13" key="3">
    <citation type="submission" date="2025-09" db="UniProtKB">
        <authorList>
            <consortium name="Ensembl"/>
        </authorList>
    </citation>
    <scope>IDENTIFICATION</scope>
</reference>
<feature type="site" description="Important for catalytic activity" evidence="11">
    <location>
        <position position="211"/>
    </location>
</feature>
<dbReference type="GeneTree" id="ENSGT00950000183016"/>
<feature type="site" description="Transition state stabilizer" evidence="11">
    <location>
        <position position="150"/>
    </location>
</feature>
<accession>A0AAR2K9J9</accession>
<comment type="similarity">
    <text evidence="2">Belongs to the DNA repair enzymes AP/ExoA family.</text>
</comment>
<protein>
    <recommendedName>
        <fullName evidence="3">exodeoxyribonuclease III</fullName>
        <ecNumber evidence="3">3.1.11.2</ecNumber>
    </recommendedName>
</protein>
<organism evidence="13 14">
    <name type="scientific">Pygocentrus nattereri</name>
    <name type="common">Red-bellied piranha</name>
    <dbReference type="NCBI Taxonomy" id="42514"/>
    <lineage>
        <taxon>Eukaryota</taxon>
        <taxon>Metazoa</taxon>
        <taxon>Chordata</taxon>
        <taxon>Craniata</taxon>
        <taxon>Vertebrata</taxon>
        <taxon>Euteleostomi</taxon>
        <taxon>Actinopterygii</taxon>
        <taxon>Neopterygii</taxon>
        <taxon>Teleostei</taxon>
        <taxon>Ostariophysi</taxon>
        <taxon>Characiformes</taxon>
        <taxon>Characoidei</taxon>
        <taxon>Pygocentrus</taxon>
    </lineage>
</organism>
<evidence type="ECO:0000256" key="4">
    <source>
        <dbReference type="ARBA" id="ARBA00022723"/>
    </source>
</evidence>
<dbReference type="InterPro" id="IPR036691">
    <property type="entry name" value="Endo/exonu/phosph_ase_sf"/>
</dbReference>
<keyword evidence="14" id="KW-1185">Reference proteome</keyword>
<evidence type="ECO:0000256" key="3">
    <source>
        <dbReference type="ARBA" id="ARBA00012115"/>
    </source>
</evidence>
<dbReference type="EC" id="3.1.11.2" evidence="3"/>